<dbReference type="Gene3D" id="1.20.1600.10">
    <property type="entry name" value="Outer membrane efflux proteins (OEP)"/>
    <property type="match status" value="1"/>
</dbReference>
<accession>A0A090V6Q8</accession>
<keyword evidence="3" id="KW-0564">Palmitate</keyword>
<dbReference type="GO" id="GO:0015562">
    <property type="term" value="F:efflux transmembrane transporter activity"/>
    <property type="evidence" value="ECO:0007669"/>
    <property type="project" value="InterPro"/>
</dbReference>
<keyword evidence="3" id="KW-0449">Lipoprotein</keyword>
<proteinExistence type="inferred from homology"/>
<organism evidence="5 6">
    <name type="scientific">Pseudescherichia vulneris NBRC 102420</name>
    <dbReference type="NCBI Taxonomy" id="1115515"/>
    <lineage>
        <taxon>Bacteria</taxon>
        <taxon>Pseudomonadati</taxon>
        <taxon>Pseudomonadota</taxon>
        <taxon>Gammaproteobacteria</taxon>
        <taxon>Enterobacterales</taxon>
        <taxon>Enterobacteriaceae</taxon>
        <taxon>Pseudescherichia</taxon>
    </lineage>
</organism>
<dbReference type="InterPro" id="IPR010131">
    <property type="entry name" value="MdtP/NodT-like"/>
</dbReference>
<keyword evidence="3" id="KW-1134">Transmembrane beta strand</keyword>
<keyword evidence="3" id="KW-0732">Signal</keyword>
<dbReference type="Pfam" id="PF02321">
    <property type="entry name" value="OEP"/>
    <property type="match status" value="2"/>
</dbReference>
<dbReference type="Proteomes" id="UP000029462">
    <property type="component" value="Unassembled WGS sequence"/>
</dbReference>
<dbReference type="Gene3D" id="2.20.200.10">
    <property type="entry name" value="Outer membrane efflux proteins (OEP)"/>
    <property type="match status" value="1"/>
</dbReference>
<dbReference type="PROSITE" id="PS51257">
    <property type="entry name" value="PROKAR_LIPOPROTEIN"/>
    <property type="match status" value="1"/>
</dbReference>
<keyword evidence="3" id="KW-0472">Membrane</keyword>
<gene>
    <name evidence="5" type="ORF">EV102420_13_01960</name>
</gene>
<dbReference type="GO" id="GO:0009279">
    <property type="term" value="C:cell outer membrane"/>
    <property type="evidence" value="ECO:0007669"/>
    <property type="project" value="UniProtKB-SubCell"/>
</dbReference>
<dbReference type="STRING" id="1115515.EV102420_13_01960"/>
<dbReference type="AlphaFoldDB" id="A0A090V6Q8"/>
<dbReference type="SUPFAM" id="SSF56954">
    <property type="entry name" value="Outer membrane efflux proteins (OEP)"/>
    <property type="match status" value="1"/>
</dbReference>
<evidence type="ECO:0000256" key="4">
    <source>
        <dbReference type="SAM" id="Coils"/>
    </source>
</evidence>
<dbReference type="InterPro" id="IPR003423">
    <property type="entry name" value="OMP_efflux"/>
</dbReference>
<comment type="similarity">
    <text evidence="2 3">Belongs to the outer membrane factor (OMF) (TC 1.B.17) family.</text>
</comment>
<evidence type="ECO:0000313" key="5">
    <source>
        <dbReference type="EMBL" id="GAL58939.1"/>
    </source>
</evidence>
<comment type="subcellular location">
    <subcellularLocation>
        <location evidence="1 3">Cell outer membrane</location>
        <topology evidence="1 3">Lipid-anchor</topology>
    </subcellularLocation>
</comment>
<name>A0A090V6Q8_PSEVU</name>
<feature type="signal peptide" evidence="3">
    <location>
        <begin position="1"/>
        <end position="22"/>
    </location>
</feature>
<dbReference type="NCBIfam" id="TIGR01845">
    <property type="entry name" value="outer_NodT"/>
    <property type="match status" value="1"/>
</dbReference>
<reference evidence="5 6" key="1">
    <citation type="submission" date="2014-09" db="EMBL/GenBank/DDBJ databases">
        <title>Whole genome shotgun sequence of Escherichia vulneris NBRC 102420.</title>
        <authorList>
            <person name="Yoshida Y."/>
            <person name="Hosoyama A."/>
            <person name="Tsuchikane K."/>
            <person name="Ohji S."/>
            <person name="Ichikawa N."/>
            <person name="Kimura A."/>
            <person name="Yamazoe A."/>
            <person name="Ezaki T."/>
            <person name="Fujita N."/>
        </authorList>
    </citation>
    <scope>NUCLEOTIDE SEQUENCE [LARGE SCALE GENOMIC DNA]</scope>
    <source>
        <strain evidence="5 6">NBRC 102420</strain>
    </source>
</reference>
<keyword evidence="4" id="KW-0175">Coiled coil</keyword>
<feature type="chain" id="PRO_5001433267" evidence="3">
    <location>
        <begin position="23"/>
        <end position="508"/>
    </location>
</feature>
<comment type="caution">
    <text evidence="5">The sequence shown here is derived from an EMBL/GenBank/DDBJ whole genome shotgun (WGS) entry which is preliminary data.</text>
</comment>
<keyword evidence="6" id="KW-1185">Reference proteome</keyword>
<protein>
    <submittedName>
        <fullName evidence="5">Putative efflux protein</fullName>
    </submittedName>
</protein>
<evidence type="ECO:0000256" key="3">
    <source>
        <dbReference type="RuleBase" id="RU362097"/>
    </source>
</evidence>
<keyword evidence="3" id="KW-0812">Transmembrane</keyword>
<dbReference type="PANTHER" id="PTHR30203">
    <property type="entry name" value="OUTER MEMBRANE CATION EFFLUX PROTEIN"/>
    <property type="match status" value="1"/>
</dbReference>
<dbReference type="PANTHER" id="PTHR30203:SF25">
    <property type="entry name" value="OUTER MEMBRANE PROTEIN-RELATED"/>
    <property type="match status" value="1"/>
</dbReference>
<evidence type="ECO:0000256" key="1">
    <source>
        <dbReference type="ARBA" id="ARBA00004459"/>
    </source>
</evidence>
<dbReference type="EMBL" id="BBMZ01000013">
    <property type="protein sequence ID" value="GAL58939.1"/>
    <property type="molecule type" value="Genomic_DNA"/>
</dbReference>
<sequence>MHRIHTPTLSLLTLLLAGCAVGPDYQQPVPPAVSHWNDAGDKTVPSQTSSQAVNPRWWTTFNSPQLNSLIERAIAGNLSLQQTVLRIAGAREQINQAGGAFLPAVNGNLQATRQQLGLEGELKSHNVYGQLQDVDPEINNALGVLTQPVNLYQGSFDAQWELDLWGKVRRQVEAANAQQQAAIEQRNDALVSLEAEVARAWLQLRGAQSILATMNTQIDTAKETLSLTESRQRGGLSPQLDVENARAQLGNLEAQLPQYQAQEQQAMNALAILIGKPPGALNAELRSVQPLPKLPDIIQTGIPSTLARRRPDVREAEANLHAATAQIGVSVAQLFPSLTLSGQFGLRNSETDWLTDWSSHFYSFGPQVSIPIFQGGRLVSSVKLARAQQSAAALNYRQTVLSALGDVENALVSYRTDQQREAGLSKTIEALQSAFDLASDSYRQGIATFIDVLDAQRQLAQAEQQRAQARVQSSLDLVALYKALGGGWEPYQTVQLPDYPVFGEATRG</sequence>
<dbReference type="RefSeq" id="WP_042392315.1">
    <property type="nucleotide sequence ID" value="NZ_BBMZ01000013.1"/>
</dbReference>
<feature type="coiled-coil region" evidence="4">
    <location>
        <begin position="242"/>
        <end position="269"/>
    </location>
</feature>
<evidence type="ECO:0000256" key="2">
    <source>
        <dbReference type="ARBA" id="ARBA00007613"/>
    </source>
</evidence>
<dbReference type="OrthoDB" id="9770517at2"/>
<evidence type="ECO:0000313" key="6">
    <source>
        <dbReference type="Proteomes" id="UP000029462"/>
    </source>
</evidence>
<dbReference type="eggNOG" id="COG1538">
    <property type="taxonomic scope" value="Bacteria"/>
</dbReference>